<reference evidence="4 5" key="1">
    <citation type="submission" date="2018-03" db="EMBL/GenBank/DDBJ databases">
        <title>Draft Genome Sequences of the Obligatory Marine Myxobacteria Enhygromyxa salina SWB007.</title>
        <authorList>
            <person name="Poehlein A."/>
            <person name="Moghaddam J.A."/>
            <person name="Harms H."/>
            <person name="Alanjari M."/>
            <person name="Koenig G.M."/>
            <person name="Daniel R."/>
            <person name="Schaeberle T.F."/>
        </authorList>
    </citation>
    <scope>NUCLEOTIDE SEQUENCE [LARGE SCALE GENOMIC DNA]</scope>
    <source>
        <strain evidence="4 5">SWB007</strain>
    </source>
</reference>
<gene>
    <name evidence="4" type="ORF">ENSA7_42750</name>
</gene>
<keyword evidence="1" id="KW-0694">RNA-binding</keyword>
<sequence length="159" mass="17147">MGRGSNSVGKRRREAERERKQREKGERARQRRADSTGEVEIANVSDIQTAAVNATVEGVLADGTILTGEDPDGASSGPPCRLFVGGLSWDTTAVELRKAFADVGEVVDAVIVMDRDTGDSRGFGFVTMADRRAASKAMRELGGHELDGRPIRIDMATDR</sequence>
<protein>
    <submittedName>
        <fullName evidence="4">RNA recognition motif protein</fullName>
    </submittedName>
</protein>
<dbReference type="Pfam" id="PF00076">
    <property type="entry name" value="RRM_1"/>
    <property type="match status" value="1"/>
</dbReference>
<organism evidence="4 5">
    <name type="scientific">Enhygromyxa salina</name>
    <dbReference type="NCBI Taxonomy" id="215803"/>
    <lineage>
        <taxon>Bacteria</taxon>
        <taxon>Pseudomonadati</taxon>
        <taxon>Myxococcota</taxon>
        <taxon>Polyangia</taxon>
        <taxon>Nannocystales</taxon>
        <taxon>Nannocystaceae</taxon>
        <taxon>Enhygromyxa</taxon>
    </lineage>
</organism>
<evidence type="ECO:0000259" key="3">
    <source>
        <dbReference type="PROSITE" id="PS50102"/>
    </source>
</evidence>
<dbReference type="Proteomes" id="UP000238823">
    <property type="component" value="Unassembled WGS sequence"/>
</dbReference>
<dbReference type="InterPro" id="IPR000504">
    <property type="entry name" value="RRM_dom"/>
</dbReference>
<feature type="compositionally biased region" description="Basic and acidic residues" evidence="2">
    <location>
        <begin position="13"/>
        <end position="35"/>
    </location>
</feature>
<feature type="region of interest" description="Disordered" evidence="2">
    <location>
        <begin position="1"/>
        <end position="40"/>
    </location>
</feature>
<dbReference type="GO" id="GO:0003723">
    <property type="term" value="F:RNA binding"/>
    <property type="evidence" value="ECO:0007669"/>
    <property type="project" value="UniProtKB-KW"/>
</dbReference>
<dbReference type="AlphaFoldDB" id="A0A2S9YLN4"/>
<evidence type="ECO:0000313" key="4">
    <source>
        <dbReference type="EMBL" id="PRQ06013.1"/>
    </source>
</evidence>
<dbReference type="InterPro" id="IPR035979">
    <property type="entry name" value="RBD_domain_sf"/>
</dbReference>
<dbReference type="PROSITE" id="PS50102">
    <property type="entry name" value="RRM"/>
    <property type="match status" value="1"/>
</dbReference>
<evidence type="ECO:0000256" key="1">
    <source>
        <dbReference type="ARBA" id="ARBA00022884"/>
    </source>
</evidence>
<evidence type="ECO:0000313" key="5">
    <source>
        <dbReference type="Proteomes" id="UP000238823"/>
    </source>
</evidence>
<dbReference type="EMBL" id="PVNL01000086">
    <property type="protein sequence ID" value="PRQ06013.1"/>
    <property type="molecule type" value="Genomic_DNA"/>
</dbReference>
<dbReference type="SMART" id="SM00360">
    <property type="entry name" value="RRM"/>
    <property type="match status" value="1"/>
</dbReference>
<dbReference type="SUPFAM" id="SSF54928">
    <property type="entry name" value="RNA-binding domain, RBD"/>
    <property type="match status" value="1"/>
</dbReference>
<dbReference type="InterPro" id="IPR012677">
    <property type="entry name" value="Nucleotide-bd_a/b_plait_sf"/>
</dbReference>
<feature type="domain" description="RRM" evidence="3">
    <location>
        <begin position="80"/>
        <end position="158"/>
    </location>
</feature>
<evidence type="ECO:0000256" key="2">
    <source>
        <dbReference type="SAM" id="MobiDB-lite"/>
    </source>
</evidence>
<dbReference type="RefSeq" id="WP_106091210.1">
    <property type="nucleotide sequence ID" value="NZ_PVNL01000086.1"/>
</dbReference>
<dbReference type="PANTHER" id="PTHR48027">
    <property type="entry name" value="HETEROGENEOUS NUCLEAR RIBONUCLEOPROTEIN 87F-RELATED"/>
    <property type="match status" value="1"/>
</dbReference>
<comment type="caution">
    <text evidence="4">The sequence shown here is derived from an EMBL/GenBank/DDBJ whole genome shotgun (WGS) entry which is preliminary data.</text>
</comment>
<name>A0A2S9YLN4_9BACT</name>
<dbReference type="OrthoDB" id="9798855at2"/>
<dbReference type="InterPro" id="IPR052462">
    <property type="entry name" value="SLIRP/GR-RBP-like"/>
</dbReference>
<dbReference type="Gene3D" id="3.30.70.330">
    <property type="match status" value="1"/>
</dbReference>
<accession>A0A2S9YLN4</accession>
<proteinExistence type="predicted"/>